<evidence type="ECO:0000313" key="1">
    <source>
        <dbReference type="EMBL" id="MCJ8147143.1"/>
    </source>
</evidence>
<organism evidence="1 2">
    <name type="scientific">Acinetobacter sedimenti</name>
    <dbReference type="NCBI Taxonomy" id="2919922"/>
    <lineage>
        <taxon>Bacteria</taxon>
        <taxon>Pseudomonadati</taxon>
        <taxon>Pseudomonadota</taxon>
        <taxon>Gammaproteobacteria</taxon>
        <taxon>Moraxellales</taxon>
        <taxon>Moraxellaceae</taxon>
        <taxon>Acinetobacter</taxon>
    </lineage>
</organism>
<dbReference type="Gene3D" id="1.10.238.160">
    <property type="match status" value="1"/>
</dbReference>
<dbReference type="RefSeq" id="WP_241572701.1">
    <property type="nucleotide sequence ID" value="NZ_JAKUML010000015.1"/>
</dbReference>
<accession>A0A9X2B6X2</accession>
<sequence>MTFSNSEQLLRMSVMASFPARPERIYTYKSGKLKGQTKRIKARPESKGIIGVSDKTIWLWVKQGKFPKPIRLSDGVTVWRMSDVQAWMQAKAEAQGA</sequence>
<name>A0A9X2B6X2_9GAMM</name>
<dbReference type="EMBL" id="JAKUML010000015">
    <property type="protein sequence ID" value="MCJ8147143.1"/>
    <property type="molecule type" value="Genomic_DNA"/>
</dbReference>
<dbReference type="InterPro" id="IPR010260">
    <property type="entry name" value="AlpA"/>
</dbReference>
<gene>
    <name evidence="1" type="ORF">MKI79_09585</name>
</gene>
<proteinExistence type="predicted"/>
<keyword evidence="2" id="KW-1185">Reference proteome</keyword>
<evidence type="ECO:0000313" key="2">
    <source>
        <dbReference type="Proteomes" id="UP001139701"/>
    </source>
</evidence>
<comment type="caution">
    <text evidence="1">The sequence shown here is derived from an EMBL/GenBank/DDBJ whole genome shotgun (WGS) entry which is preliminary data.</text>
</comment>
<reference evidence="1" key="1">
    <citation type="submission" date="2022-02" db="EMBL/GenBank/DDBJ databases">
        <title>Acinetobacter A3.8 sp. nov., isolated from Sediment (Zhairuo Island).</title>
        <authorList>
            <person name="Zheng K."/>
        </authorList>
    </citation>
    <scope>NUCLEOTIDE SEQUENCE</scope>
    <source>
        <strain evidence="1">A3.8</strain>
    </source>
</reference>
<dbReference type="Pfam" id="PF05930">
    <property type="entry name" value="Phage_AlpA"/>
    <property type="match status" value="1"/>
</dbReference>
<dbReference type="SUPFAM" id="SSF46955">
    <property type="entry name" value="Putative DNA-binding domain"/>
    <property type="match status" value="1"/>
</dbReference>
<protein>
    <submittedName>
        <fullName evidence="1">AlpA family phage regulatory protein</fullName>
    </submittedName>
</protein>
<dbReference type="AlphaFoldDB" id="A0A9X2B6X2"/>
<dbReference type="InterPro" id="IPR009061">
    <property type="entry name" value="DNA-bd_dom_put_sf"/>
</dbReference>
<dbReference type="Proteomes" id="UP001139701">
    <property type="component" value="Unassembled WGS sequence"/>
</dbReference>